<feature type="signal peptide" evidence="1">
    <location>
        <begin position="1"/>
        <end position="24"/>
    </location>
</feature>
<keyword evidence="4" id="KW-1185">Reference proteome</keyword>
<feature type="chain" id="PRO_5031177561" description="Transglycosylase SLT domain-containing protein" evidence="1">
    <location>
        <begin position="25"/>
        <end position="210"/>
    </location>
</feature>
<dbReference type="InterPro" id="IPR023346">
    <property type="entry name" value="Lysozyme-like_dom_sf"/>
</dbReference>
<dbReference type="Pfam" id="PF19489">
    <property type="entry name" value="SLT_4"/>
    <property type="match status" value="1"/>
</dbReference>
<dbReference type="AlphaFoldDB" id="A0A7W8DGY0"/>
<evidence type="ECO:0000313" key="3">
    <source>
        <dbReference type="EMBL" id="MBB5021991.1"/>
    </source>
</evidence>
<evidence type="ECO:0000259" key="2">
    <source>
        <dbReference type="Pfam" id="PF19489"/>
    </source>
</evidence>
<evidence type="ECO:0000256" key="1">
    <source>
        <dbReference type="SAM" id="SignalP"/>
    </source>
</evidence>
<reference evidence="3 4" key="1">
    <citation type="submission" date="2020-08" db="EMBL/GenBank/DDBJ databases">
        <title>Genomic Encyclopedia of Type Strains, Phase IV (KMG-IV): sequencing the most valuable type-strain genomes for metagenomic binning, comparative biology and taxonomic classification.</title>
        <authorList>
            <person name="Goeker M."/>
        </authorList>
    </citation>
    <scope>NUCLEOTIDE SEQUENCE [LARGE SCALE GENOMIC DNA]</scope>
    <source>
        <strain evidence="3 4">DSM 22071</strain>
    </source>
</reference>
<dbReference type="RefSeq" id="WP_183731682.1">
    <property type="nucleotide sequence ID" value="NZ_JACHID010000007.1"/>
</dbReference>
<feature type="domain" description="Transglycosylase SLT" evidence="2">
    <location>
        <begin position="11"/>
        <end position="193"/>
    </location>
</feature>
<dbReference type="Gene3D" id="1.10.530.10">
    <property type="match status" value="1"/>
</dbReference>
<accession>A0A7W8DGY0</accession>
<dbReference type="PROSITE" id="PS51257">
    <property type="entry name" value="PROKAR_LIPOPROTEIN"/>
    <property type="match status" value="1"/>
</dbReference>
<dbReference type="InterPro" id="IPR045795">
    <property type="entry name" value="SLT_4"/>
</dbReference>
<dbReference type="EMBL" id="JACHID010000007">
    <property type="protein sequence ID" value="MBB5021991.1"/>
    <property type="molecule type" value="Genomic_DNA"/>
</dbReference>
<sequence length="210" mass="24901">MHKFWLLITLAVLALLTISGCAAKQPKNIDNICAIFDQRPAWYDYAKRSERRWGTPIHVQFAMMHQESSFRSSVRPPGRVKLLGFIPGPRRSSAFGYPQAKDEVWREYTQDTGNHFGDRRSMKDALDFIGWYNNISHNRLGISKTNAEHLYLAYHEGHGGYQRRTYRQKEWLMRTARIVHQRAATYQRQLSSCEDRFRCRRFYQFWPFCS</sequence>
<organism evidence="3 4">
    <name type="scientific">Desulfurispira natronophila</name>
    <dbReference type="NCBI Taxonomy" id="682562"/>
    <lineage>
        <taxon>Bacteria</taxon>
        <taxon>Pseudomonadati</taxon>
        <taxon>Chrysiogenota</taxon>
        <taxon>Chrysiogenia</taxon>
        <taxon>Chrysiogenales</taxon>
        <taxon>Chrysiogenaceae</taxon>
        <taxon>Desulfurispira</taxon>
    </lineage>
</organism>
<dbReference type="SUPFAM" id="SSF53955">
    <property type="entry name" value="Lysozyme-like"/>
    <property type="match status" value="1"/>
</dbReference>
<gene>
    <name evidence="3" type="ORF">HNR37_001308</name>
</gene>
<proteinExistence type="predicted"/>
<name>A0A7W8DGY0_9BACT</name>
<evidence type="ECO:0000313" key="4">
    <source>
        <dbReference type="Proteomes" id="UP000528322"/>
    </source>
</evidence>
<dbReference type="Proteomes" id="UP000528322">
    <property type="component" value="Unassembled WGS sequence"/>
</dbReference>
<keyword evidence="1" id="KW-0732">Signal</keyword>
<comment type="caution">
    <text evidence="3">The sequence shown here is derived from an EMBL/GenBank/DDBJ whole genome shotgun (WGS) entry which is preliminary data.</text>
</comment>
<protein>
    <recommendedName>
        <fullName evidence="2">Transglycosylase SLT domain-containing protein</fullName>
    </recommendedName>
</protein>